<dbReference type="NCBIfam" id="TIGR02199">
    <property type="entry name" value="rfaE_dom_II"/>
    <property type="match status" value="1"/>
</dbReference>
<evidence type="ECO:0000256" key="1">
    <source>
        <dbReference type="ARBA" id="ARBA00012519"/>
    </source>
</evidence>
<reference evidence="9 10" key="1">
    <citation type="submission" date="2018-05" db="EMBL/GenBank/DDBJ databases">
        <title>Brumimicrobium oceani sp. nov., isolated from coastal sediment.</title>
        <authorList>
            <person name="Kou Y."/>
        </authorList>
    </citation>
    <scope>NUCLEOTIDE SEQUENCE [LARGE SCALE GENOMIC DNA]</scope>
    <source>
        <strain evidence="9 10">C305</strain>
    </source>
</reference>
<dbReference type="GO" id="GO:0016779">
    <property type="term" value="F:nucleotidyltransferase activity"/>
    <property type="evidence" value="ECO:0007669"/>
    <property type="project" value="UniProtKB-KW"/>
</dbReference>
<keyword evidence="3 9" id="KW-0548">Nucleotidyltransferase</keyword>
<sequence length="170" mass="18700">MTKWEQIKHKLVSQAEAKTIISSWRNDDKKVVFTNGCFDILHRGHITYLAKAASLGKYLVVAVNSDDSVRRLNKAPERPVNDEESRALIIASLQVVDLVVVFDNDTPKELINFIQPSVLVKGADYNADSTDESDPKYIVGANEIKALGGKVATISLEEGFSTTGIIAKLK</sequence>
<keyword evidence="2 9" id="KW-0808">Transferase</keyword>
<keyword evidence="6" id="KW-0119">Carbohydrate metabolism</keyword>
<evidence type="ECO:0000259" key="8">
    <source>
        <dbReference type="Pfam" id="PF01467"/>
    </source>
</evidence>
<dbReference type="PANTHER" id="PTHR43793">
    <property type="entry name" value="FAD SYNTHASE"/>
    <property type="match status" value="1"/>
</dbReference>
<dbReference type="Gene3D" id="3.40.50.620">
    <property type="entry name" value="HUPs"/>
    <property type="match status" value="1"/>
</dbReference>
<protein>
    <recommendedName>
        <fullName evidence="1">D-glycero-beta-D-manno-heptose 1-phosphate adenylyltransferase</fullName>
        <ecNumber evidence="1">2.7.7.70</ecNumber>
    </recommendedName>
</protein>
<dbReference type="GO" id="GO:0005524">
    <property type="term" value="F:ATP binding"/>
    <property type="evidence" value="ECO:0007669"/>
    <property type="project" value="UniProtKB-KW"/>
</dbReference>
<gene>
    <name evidence="9" type="primary">rfaE2</name>
    <name evidence="9" type="ORF">DIT68_09475</name>
</gene>
<dbReference type="EMBL" id="QFRJ01000006">
    <property type="protein sequence ID" value="PWH85476.1"/>
    <property type="molecule type" value="Genomic_DNA"/>
</dbReference>
<name>A0A2U2XCE7_9FLAO</name>
<comment type="catalytic activity">
    <reaction evidence="7">
        <text>D-glycero-beta-D-manno-heptose 1-phosphate + ATP + H(+) = ADP-D-glycero-beta-D-manno-heptose + diphosphate</text>
        <dbReference type="Rhea" id="RHEA:27465"/>
        <dbReference type="ChEBI" id="CHEBI:15378"/>
        <dbReference type="ChEBI" id="CHEBI:30616"/>
        <dbReference type="ChEBI" id="CHEBI:33019"/>
        <dbReference type="ChEBI" id="CHEBI:59967"/>
        <dbReference type="ChEBI" id="CHEBI:61593"/>
        <dbReference type="EC" id="2.7.7.70"/>
    </reaction>
</comment>
<evidence type="ECO:0000256" key="6">
    <source>
        <dbReference type="ARBA" id="ARBA00023277"/>
    </source>
</evidence>
<dbReference type="InterPro" id="IPR004821">
    <property type="entry name" value="Cyt_trans-like"/>
</dbReference>
<dbReference type="EC" id="2.7.7.70" evidence="1"/>
<evidence type="ECO:0000256" key="5">
    <source>
        <dbReference type="ARBA" id="ARBA00022840"/>
    </source>
</evidence>
<evidence type="ECO:0000256" key="7">
    <source>
        <dbReference type="ARBA" id="ARBA00047428"/>
    </source>
</evidence>
<dbReference type="GO" id="GO:0005975">
    <property type="term" value="P:carbohydrate metabolic process"/>
    <property type="evidence" value="ECO:0007669"/>
    <property type="project" value="InterPro"/>
</dbReference>
<dbReference type="RefSeq" id="WP_109359557.1">
    <property type="nucleotide sequence ID" value="NZ_QFRJ01000006.1"/>
</dbReference>
<dbReference type="Pfam" id="PF01467">
    <property type="entry name" value="CTP_transf_like"/>
    <property type="match status" value="1"/>
</dbReference>
<dbReference type="InterPro" id="IPR050385">
    <property type="entry name" value="Archaeal_FAD_synthase"/>
</dbReference>
<dbReference type="InterPro" id="IPR014729">
    <property type="entry name" value="Rossmann-like_a/b/a_fold"/>
</dbReference>
<evidence type="ECO:0000313" key="10">
    <source>
        <dbReference type="Proteomes" id="UP000245370"/>
    </source>
</evidence>
<evidence type="ECO:0000256" key="4">
    <source>
        <dbReference type="ARBA" id="ARBA00022741"/>
    </source>
</evidence>
<organism evidence="9 10">
    <name type="scientific">Brumimicrobium oceani</name>
    <dbReference type="NCBI Taxonomy" id="2100725"/>
    <lineage>
        <taxon>Bacteria</taxon>
        <taxon>Pseudomonadati</taxon>
        <taxon>Bacteroidota</taxon>
        <taxon>Flavobacteriia</taxon>
        <taxon>Flavobacteriales</taxon>
        <taxon>Crocinitomicaceae</taxon>
        <taxon>Brumimicrobium</taxon>
    </lineage>
</organism>
<evidence type="ECO:0000313" key="9">
    <source>
        <dbReference type="EMBL" id="PWH85476.1"/>
    </source>
</evidence>
<dbReference type="InterPro" id="IPR011914">
    <property type="entry name" value="RfaE_dom_II"/>
</dbReference>
<keyword evidence="4" id="KW-0547">Nucleotide-binding</keyword>
<accession>A0A2U2XCE7</accession>
<reference evidence="9 10" key="2">
    <citation type="submission" date="2018-05" db="EMBL/GenBank/DDBJ databases">
        <authorList>
            <person name="Lanie J.A."/>
            <person name="Ng W.-L."/>
            <person name="Kazmierczak K.M."/>
            <person name="Andrzejewski T.M."/>
            <person name="Davidsen T.M."/>
            <person name="Wayne K.J."/>
            <person name="Tettelin H."/>
            <person name="Glass J.I."/>
            <person name="Rusch D."/>
            <person name="Podicherti R."/>
            <person name="Tsui H.-C.T."/>
            <person name="Winkler M.E."/>
        </authorList>
    </citation>
    <scope>NUCLEOTIDE SEQUENCE [LARGE SCALE GENOMIC DNA]</scope>
    <source>
        <strain evidence="9 10">C305</strain>
    </source>
</reference>
<evidence type="ECO:0000256" key="3">
    <source>
        <dbReference type="ARBA" id="ARBA00022695"/>
    </source>
</evidence>
<comment type="caution">
    <text evidence="9">The sequence shown here is derived from an EMBL/GenBank/DDBJ whole genome shotgun (WGS) entry which is preliminary data.</text>
</comment>
<keyword evidence="10" id="KW-1185">Reference proteome</keyword>
<dbReference type="GO" id="GO:0016773">
    <property type="term" value="F:phosphotransferase activity, alcohol group as acceptor"/>
    <property type="evidence" value="ECO:0007669"/>
    <property type="project" value="InterPro"/>
</dbReference>
<evidence type="ECO:0000256" key="2">
    <source>
        <dbReference type="ARBA" id="ARBA00022679"/>
    </source>
</evidence>
<dbReference type="NCBIfam" id="TIGR00125">
    <property type="entry name" value="cyt_tran_rel"/>
    <property type="match status" value="1"/>
</dbReference>
<dbReference type="SUPFAM" id="SSF52374">
    <property type="entry name" value="Nucleotidylyl transferase"/>
    <property type="match status" value="1"/>
</dbReference>
<proteinExistence type="predicted"/>
<dbReference type="AlphaFoldDB" id="A0A2U2XCE7"/>
<feature type="domain" description="Cytidyltransferase-like" evidence="8">
    <location>
        <begin position="33"/>
        <end position="167"/>
    </location>
</feature>
<keyword evidence="5" id="KW-0067">ATP-binding</keyword>
<dbReference type="PANTHER" id="PTHR43793:SF2">
    <property type="entry name" value="BIFUNCTIONAL PROTEIN HLDE"/>
    <property type="match status" value="1"/>
</dbReference>
<dbReference type="OrthoDB" id="9795543at2"/>
<dbReference type="Proteomes" id="UP000245370">
    <property type="component" value="Unassembled WGS sequence"/>
</dbReference>